<evidence type="ECO:0000313" key="10">
    <source>
        <dbReference type="EMBL" id="CCH61865.1"/>
    </source>
</evidence>
<dbReference type="Gene3D" id="3.40.20.10">
    <property type="entry name" value="Severin"/>
    <property type="match status" value="2"/>
</dbReference>
<feature type="region of interest" description="Disordered" evidence="8">
    <location>
        <begin position="308"/>
        <end position="330"/>
    </location>
</feature>
<dbReference type="FunCoup" id="I2H663">
    <property type="interactions" value="419"/>
</dbReference>
<dbReference type="eggNOG" id="KOG1747">
    <property type="taxonomic scope" value="Eukaryota"/>
</dbReference>
<evidence type="ECO:0000259" key="9">
    <source>
        <dbReference type="PROSITE" id="PS51263"/>
    </source>
</evidence>
<dbReference type="KEGG" id="tbl:TBLA_0F03270"/>
<dbReference type="GO" id="GO:0005737">
    <property type="term" value="C:cytoplasm"/>
    <property type="evidence" value="ECO:0007669"/>
    <property type="project" value="TreeGrafter"/>
</dbReference>
<dbReference type="STRING" id="1071380.I2H663"/>
<protein>
    <recommendedName>
        <fullName evidence="9">ADF-H domain-containing protein</fullName>
    </recommendedName>
</protein>
<feature type="domain" description="ADF-H" evidence="9">
    <location>
        <begin position="6"/>
        <end position="135"/>
    </location>
</feature>
<dbReference type="GO" id="GO:0140311">
    <property type="term" value="F:protein sequestering activity"/>
    <property type="evidence" value="ECO:0007669"/>
    <property type="project" value="EnsemblFungi"/>
</dbReference>
<keyword evidence="5" id="KW-0009">Actin-binding</keyword>
<dbReference type="GO" id="GO:0051016">
    <property type="term" value="P:barbed-end actin filament capping"/>
    <property type="evidence" value="ECO:0007669"/>
    <property type="project" value="TreeGrafter"/>
</dbReference>
<reference evidence="10 11" key="1">
    <citation type="journal article" date="2011" name="Proc. Natl. Acad. Sci. U.S.A.">
        <title>Evolutionary erosion of yeast sex chromosomes by mating-type switching accidents.</title>
        <authorList>
            <person name="Gordon J.L."/>
            <person name="Armisen D."/>
            <person name="Proux-Wera E."/>
            <person name="Oheigeartaigh S.S."/>
            <person name="Byrne K.P."/>
            <person name="Wolfe K.H."/>
        </authorList>
    </citation>
    <scope>NUCLEOTIDE SEQUENCE [LARGE SCALE GENOMIC DNA]</scope>
    <source>
        <strain evidence="11">ATCC 34711 / CBS 6284 / DSM 70876 / NBRC 10599 / NRRL Y-10934 / UCD 77-7</strain>
    </source>
</reference>
<evidence type="ECO:0000256" key="8">
    <source>
        <dbReference type="SAM" id="MobiDB-lite"/>
    </source>
</evidence>
<dbReference type="PANTHER" id="PTHR13759">
    <property type="entry name" value="TWINFILIN"/>
    <property type="match status" value="1"/>
</dbReference>
<dbReference type="PROSITE" id="PS51263">
    <property type="entry name" value="ADF_H"/>
    <property type="match status" value="2"/>
</dbReference>
<comment type="subcellular location">
    <subcellularLocation>
        <location evidence="1">Cytoplasm</location>
        <location evidence="1">Cytoskeleton</location>
    </subcellularLocation>
</comment>
<dbReference type="Pfam" id="PF00241">
    <property type="entry name" value="Cofilin_ADF"/>
    <property type="match status" value="2"/>
</dbReference>
<evidence type="ECO:0000256" key="4">
    <source>
        <dbReference type="ARBA" id="ARBA00022737"/>
    </source>
</evidence>
<dbReference type="GO" id="GO:0003785">
    <property type="term" value="F:actin monomer binding"/>
    <property type="evidence" value="ECO:0007669"/>
    <property type="project" value="EnsemblFungi"/>
</dbReference>
<evidence type="ECO:0000256" key="6">
    <source>
        <dbReference type="ARBA" id="ARBA00023212"/>
    </source>
</evidence>
<dbReference type="InterPro" id="IPR029006">
    <property type="entry name" value="ADF-H/Gelsolin-like_dom_sf"/>
</dbReference>
<dbReference type="GO" id="GO:0005884">
    <property type="term" value="C:actin filament"/>
    <property type="evidence" value="ECO:0007669"/>
    <property type="project" value="EnsemblFungi"/>
</dbReference>
<dbReference type="OMA" id="YLFKHTH"/>
<dbReference type="RefSeq" id="XP_004181384.1">
    <property type="nucleotide sequence ID" value="XM_004181336.1"/>
</dbReference>
<comment type="subunit">
    <text evidence="7">Interacts with G-actin; ADP-actin form.</text>
</comment>
<keyword evidence="11" id="KW-1185">Reference proteome</keyword>
<dbReference type="HOGENOM" id="CLU_031995_0_2_1"/>
<dbReference type="GeneID" id="14496974"/>
<evidence type="ECO:0000313" key="11">
    <source>
        <dbReference type="Proteomes" id="UP000002866"/>
    </source>
</evidence>
<sequence>MSAQSGITASSQLLESIKTKLNGSSNKLEIITARISNDNTSVEVYKQDYSSVSQLANELEDFEEPIYIFIKESNKSNQFEFLSFVPDNSPIKLKMIYASTKNTLIRQIGSNSINRQIMISEPFEIQEFLDTDTNINQKDLLTESERINLEINQEQSLMKNASLSKGHQLVSQTNGSSTVLIFDVNLDDSGNTLVELLNQTNLISFGINLDNEKVQIRNKLQISKPGSIKITQEEPSYNIYKNLDNNKYYFIYSCPSGCRVKERMIYASNRSGFIKYLNENQKIELENTIEIGDFDELEISLISENSNDSSIDMNNERKFSKPKGPMRRRK</sequence>
<gene>
    <name evidence="10" type="primary">TBLA0F03270</name>
    <name evidence="10" type="ORF">TBLA_0F03270</name>
</gene>
<accession>I2H663</accession>
<dbReference type="Proteomes" id="UP000002866">
    <property type="component" value="Chromosome 6"/>
</dbReference>
<feature type="compositionally biased region" description="Basic residues" evidence="8">
    <location>
        <begin position="320"/>
        <end position="330"/>
    </location>
</feature>
<dbReference type="GO" id="GO:0044396">
    <property type="term" value="P:actin cortical patch organization"/>
    <property type="evidence" value="ECO:0007669"/>
    <property type="project" value="EnsemblFungi"/>
</dbReference>
<dbReference type="SMART" id="SM00102">
    <property type="entry name" value="ADF"/>
    <property type="match status" value="2"/>
</dbReference>
<name>I2H663_HENB6</name>
<dbReference type="OrthoDB" id="10006997at2759"/>
<keyword evidence="3" id="KW-0963">Cytoplasm</keyword>
<evidence type="ECO:0000256" key="2">
    <source>
        <dbReference type="ARBA" id="ARBA00009557"/>
    </source>
</evidence>
<feature type="domain" description="ADF-H" evidence="9">
    <location>
        <begin position="178"/>
        <end position="307"/>
    </location>
</feature>
<keyword evidence="4" id="KW-0677">Repeat</keyword>
<dbReference type="AlphaFoldDB" id="I2H663"/>
<dbReference type="GO" id="GO:0051014">
    <property type="term" value="P:actin filament severing"/>
    <property type="evidence" value="ECO:0007669"/>
    <property type="project" value="EnsemblFungi"/>
</dbReference>
<dbReference type="InterPro" id="IPR002108">
    <property type="entry name" value="ADF-H"/>
</dbReference>
<proteinExistence type="inferred from homology"/>
<keyword evidence="6" id="KW-0206">Cytoskeleton</keyword>
<dbReference type="CDD" id="cd11285">
    <property type="entry name" value="ADF_Twf-N_like"/>
    <property type="match status" value="1"/>
</dbReference>
<dbReference type="GO" id="GO:0051015">
    <property type="term" value="F:actin filament binding"/>
    <property type="evidence" value="ECO:0007669"/>
    <property type="project" value="EnsemblFungi"/>
</dbReference>
<dbReference type="InParanoid" id="I2H663"/>
<dbReference type="InterPro" id="IPR028458">
    <property type="entry name" value="Twinfilin"/>
</dbReference>
<evidence type="ECO:0000256" key="3">
    <source>
        <dbReference type="ARBA" id="ARBA00022490"/>
    </source>
</evidence>
<comment type="similarity">
    <text evidence="2">Belongs to the actin-binding proteins ADF family. Twinfilin subfamily.</text>
</comment>
<evidence type="ECO:0000256" key="5">
    <source>
        <dbReference type="ARBA" id="ARBA00023203"/>
    </source>
</evidence>
<evidence type="ECO:0000256" key="1">
    <source>
        <dbReference type="ARBA" id="ARBA00004245"/>
    </source>
</evidence>
<dbReference type="PANTHER" id="PTHR13759:SF1">
    <property type="entry name" value="TWINFILIN"/>
    <property type="match status" value="1"/>
</dbReference>
<dbReference type="GO" id="GO:0030042">
    <property type="term" value="P:actin filament depolymerization"/>
    <property type="evidence" value="ECO:0007669"/>
    <property type="project" value="EnsemblFungi"/>
</dbReference>
<organism evidence="10 11">
    <name type="scientific">Henningerozyma blattae (strain ATCC 34711 / CBS 6284 / DSM 70876 / NBRC 10599 / NRRL Y-10934 / UCD 77-7)</name>
    <name type="common">Yeast</name>
    <name type="synonym">Tetrapisispora blattae</name>
    <dbReference type="NCBI Taxonomy" id="1071380"/>
    <lineage>
        <taxon>Eukaryota</taxon>
        <taxon>Fungi</taxon>
        <taxon>Dikarya</taxon>
        <taxon>Ascomycota</taxon>
        <taxon>Saccharomycotina</taxon>
        <taxon>Saccharomycetes</taxon>
        <taxon>Saccharomycetales</taxon>
        <taxon>Saccharomycetaceae</taxon>
        <taxon>Henningerozyma</taxon>
    </lineage>
</organism>
<dbReference type="EMBL" id="HE806321">
    <property type="protein sequence ID" value="CCH61865.1"/>
    <property type="molecule type" value="Genomic_DNA"/>
</dbReference>
<dbReference type="GO" id="GO:0030836">
    <property type="term" value="P:positive regulation of actin filament depolymerization"/>
    <property type="evidence" value="ECO:0007669"/>
    <property type="project" value="EnsemblFungi"/>
</dbReference>
<dbReference type="SUPFAM" id="SSF55753">
    <property type="entry name" value="Actin depolymerizing proteins"/>
    <property type="match status" value="2"/>
</dbReference>
<evidence type="ECO:0000256" key="7">
    <source>
        <dbReference type="ARBA" id="ARBA00038532"/>
    </source>
</evidence>